<sequence>MSDDSWSDIGEAPQERAPHYDVLTALVNSHIHRPRQGTGFEETEPERGDDASILSEFNTSSRDDIDYEDYYSDDTEPIPTQANDSGLDLRPVQASIDLRRRRPATWREYHTRVLGHARCPLARRTGGRNSRTSGASTGRRLRGGQPDTSHPVPALMDPQYGLIYMASESESEDDETLPPWAMVPRRGNSVSDLSQCSSDDEQPNAEQQT</sequence>
<feature type="region of interest" description="Disordered" evidence="1">
    <location>
        <begin position="32"/>
        <end position="65"/>
    </location>
</feature>
<keyword evidence="3" id="KW-1185">Reference proteome</keyword>
<reference evidence="2" key="1">
    <citation type="journal article" date="2021" name="Mol. Ecol. Resour.">
        <title>Phylogenomic analyses of the genus Drosophila reveals genomic signals of climate adaptation.</title>
        <authorList>
            <person name="Li F."/>
            <person name="Rane R.V."/>
            <person name="Luria V."/>
            <person name="Xiong Z."/>
            <person name="Chen J."/>
            <person name="Li Z."/>
            <person name="Catullo R.A."/>
            <person name="Griffin P.C."/>
            <person name="Schiffer M."/>
            <person name="Pearce S."/>
            <person name="Lee S.F."/>
            <person name="McElroy K."/>
            <person name="Stocker A."/>
            <person name="Shirriffs J."/>
            <person name="Cockerell F."/>
            <person name="Coppin C."/>
            <person name="Sgro C.M."/>
            <person name="Karger A."/>
            <person name="Cain J.W."/>
            <person name="Weber J.A."/>
            <person name="Santpere G."/>
            <person name="Kirschner M.W."/>
            <person name="Hoffmann A.A."/>
            <person name="Oakeshott J.G."/>
            <person name="Zhang G."/>
        </authorList>
    </citation>
    <scope>NUCLEOTIDE SEQUENCE</scope>
    <source>
        <strain evidence="2">BGI-SZ-2011g</strain>
    </source>
</reference>
<proteinExistence type="predicted"/>
<feature type="compositionally biased region" description="Polar residues" evidence="1">
    <location>
        <begin position="188"/>
        <end position="197"/>
    </location>
</feature>
<organism evidence="2 3">
    <name type="scientific">Drosophila rubida</name>
    <dbReference type="NCBI Taxonomy" id="30044"/>
    <lineage>
        <taxon>Eukaryota</taxon>
        <taxon>Metazoa</taxon>
        <taxon>Ecdysozoa</taxon>
        <taxon>Arthropoda</taxon>
        <taxon>Hexapoda</taxon>
        <taxon>Insecta</taxon>
        <taxon>Pterygota</taxon>
        <taxon>Neoptera</taxon>
        <taxon>Endopterygota</taxon>
        <taxon>Diptera</taxon>
        <taxon>Brachycera</taxon>
        <taxon>Muscomorpha</taxon>
        <taxon>Ephydroidea</taxon>
        <taxon>Drosophilidae</taxon>
        <taxon>Drosophila</taxon>
    </lineage>
</organism>
<gene>
    <name evidence="2" type="ORF">KR093_000194</name>
</gene>
<evidence type="ECO:0000313" key="3">
    <source>
        <dbReference type="Proteomes" id="UP001200034"/>
    </source>
</evidence>
<comment type="caution">
    <text evidence="2">The sequence shown here is derived from an EMBL/GenBank/DDBJ whole genome shotgun (WGS) entry which is preliminary data.</text>
</comment>
<dbReference type="EMBL" id="JAJJHW010002585">
    <property type="protein sequence ID" value="KAH8369572.1"/>
    <property type="molecule type" value="Genomic_DNA"/>
</dbReference>
<dbReference type="Proteomes" id="UP001200034">
    <property type="component" value="Unassembled WGS sequence"/>
</dbReference>
<protein>
    <submittedName>
        <fullName evidence="2">Uncharacterized protein</fullName>
    </submittedName>
</protein>
<dbReference type="AlphaFoldDB" id="A0AAD4JXU0"/>
<accession>A0AAD4JXU0</accession>
<evidence type="ECO:0000313" key="2">
    <source>
        <dbReference type="EMBL" id="KAH8369572.1"/>
    </source>
</evidence>
<name>A0AAD4JXU0_9MUSC</name>
<evidence type="ECO:0000256" key="1">
    <source>
        <dbReference type="SAM" id="MobiDB-lite"/>
    </source>
</evidence>
<feature type="region of interest" description="Disordered" evidence="1">
    <location>
        <begin position="122"/>
        <end position="209"/>
    </location>
</feature>
<feature type="compositionally biased region" description="Low complexity" evidence="1">
    <location>
        <begin position="123"/>
        <end position="138"/>
    </location>
</feature>